<accession>A1C4V3</accession>
<dbReference type="STRING" id="344612.A1C4V3"/>
<evidence type="ECO:0000313" key="3">
    <source>
        <dbReference type="Proteomes" id="UP000006701"/>
    </source>
</evidence>
<dbReference type="KEGG" id="act:ACLA_001320"/>
<name>A1C4V3_ASPCL</name>
<evidence type="ECO:0000313" key="2">
    <source>
        <dbReference type="EMBL" id="EAW14721.1"/>
    </source>
</evidence>
<feature type="region of interest" description="Disordered" evidence="1">
    <location>
        <begin position="298"/>
        <end position="318"/>
    </location>
</feature>
<feature type="region of interest" description="Disordered" evidence="1">
    <location>
        <begin position="330"/>
        <end position="359"/>
    </location>
</feature>
<sequence length="359" mass="39790">MTLSTRNIQSPQSFSILPRFVQDPNSDSRQMYADSGGPKETTTTNTILVSRTPTLSTLKDVSIPVPPFAELSAASEIQRALGHTRQKSSLSSLRKFLPKFLPFALPLSADPQIRALAEADCRRDIETQADGNILEQSPCASSISTLSEVTDSDARHSATQPTPARPRAASANSTDAPEVLVPAPVHVRRSNTAHTAPVSRPTSRSHRSSYMLIPPNQIARRPLNRAPSRRVSPIEPDTVPTHTQPSSRRRSEIYHFDPVQIPRHTQSQNNRPQRRFEQYRNISPNWRRNDVEILYPSTRRPRSSTCGGIGPAGHLDSIRETGTSVDEARVPNSEKMGRGNILDRNTYRGANRTSMHGFS</sequence>
<dbReference type="HOGENOM" id="CLU_771527_0_0_1"/>
<dbReference type="GeneID" id="4708685"/>
<feature type="compositionally biased region" description="Low complexity" evidence="1">
    <location>
        <begin position="157"/>
        <end position="174"/>
    </location>
</feature>
<dbReference type="EMBL" id="DS027004">
    <property type="protein sequence ID" value="EAW14721.1"/>
    <property type="molecule type" value="Genomic_DNA"/>
</dbReference>
<dbReference type="Proteomes" id="UP000006701">
    <property type="component" value="Unassembled WGS sequence"/>
</dbReference>
<keyword evidence="3" id="KW-1185">Reference proteome</keyword>
<protein>
    <submittedName>
        <fullName evidence="2">Uncharacterized protein</fullName>
    </submittedName>
</protein>
<organism evidence="2 3">
    <name type="scientific">Aspergillus clavatus (strain ATCC 1007 / CBS 513.65 / DSM 816 / NCTC 3887 / NRRL 1 / QM 1276 / 107)</name>
    <dbReference type="NCBI Taxonomy" id="344612"/>
    <lineage>
        <taxon>Eukaryota</taxon>
        <taxon>Fungi</taxon>
        <taxon>Dikarya</taxon>
        <taxon>Ascomycota</taxon>
        <taxon>Pezizomycotina</taxon>
        <taxon>Eurotiomycetes</taxon>
        <taxon>Eurotiomycetidae</taxon>
        <taxon>Eurotiales</taxon>
        <taxon>Aspergillaceae</taxon>
        <taxon>Aspergillus</taxon>
        <taxon>Aspergillus subgen. Fumigati</taxon>
    </lineage>
</organism>
<feature type="region of interest" description="Disordered" evidence="1">
    <location>
        <begin position="19"/>
        <end position="43"/>
    </location>
</feature>
<feature type="region of interest" description="Disordered" evidence="1">
    <location>
        <begin position="222"/>
        <end position="275"/>
    </location>
</feature>
<dbReference type="OrthoDB" id="4226885at2759"/>
<proteinExistence type="predicted"/>
<gene>
    <name evidence="2" type="ORF">ACLA_001320</name>
</gene>
<reference evidence="2 3" key="1">
    <citation type="journal article" date="2008" name="PLoS Genet.">
        <title>Genomic islands in the pathogenic filamentous fungus Aspergillus fumigatus.</title>
        <authorList>
            <person name="Fedorova N.D."/>
            <person name="Khaldi N."/>
            <person name="Joardar V.S."/>
            <person name="Maiti R."/>
            <person name="Amedeo P."/>
            <person name="Anderson M.J."/>
            <person name="Crabtree J."/>
            <person name="Silva J.C."/>
            <person name="Badger J.H."/>
            <person name="Albarraq A."/>
            <person name="Angiuoli S."/>
            <person name="Bussey H."/>
            <person name="Bowyer P."/>
            <person name="Cotty P.J."/>
            <person name="Dyer P.S."/>
            <person name="Egan A."/>
            <person name="Galens K."/>
            <person name="Fraser-Liggett C.M."/>
            <person name="Haas B.J."/>
            <person name="Inman J.M."/>
            <person name="Kent R."/>
            <person name="Lemieux S."/>
            <person name="Malavazi I."/>
            <person name="Orvis J."/>
            <person name="Roemer T."/>
            <person name="Ronning C.M."/>
            <person name="Sundaram J.P."/>
            <person name="Sutton G."/>
            <person name="Turner G."/>
            <person name="Venter J.C."/>
            <person name="White O.R."/>
            <person name="Whitty B.R."/>
            <person name="Youngman P."/>
            <person name="Wolfe K.H."/>
            <person name="Goldman G.H."/>
            <person name="Wortman J.R."/>
            <person name="Jiang B."/>
            <person name="Denning D.W."/>
            <person name="Nierman W.C."/>
        </authorList>
    </citation>
    <scope>NUCLEOTIDE SEQUENCE [LARGE SCALE GENOMIC DNA]</scope>
    <source>
        <strain evidence="3">ATCC 1007 / CBS 513.65 / DSM 816 / NCTC 3887 / NRRL 1</strain>
    </source>
</reference>
<dbReference type="AlphaFoldDB" id="A1C4V3"/>
<dbReference type="VEuPathDB" id="FungiDB:ACLA_001320"/>
<dbReference type="RefSeq" id="XP_001276147.1">
    <property type="nucleotide sequence ID" value="XM_001276146.1"/>
</dbReference>
<feature type="region of interest" description="Disordered" evidence="1">
    <location>
        <begin position="144"/>
        <end position="210"/>
    </location>
</feature>
<dbReference type="eggNOG" id="ENOG502T1HR">
    <property type="taxonomic scope" value="Eukaryota"/>
</dbReference>
<evidence type="ECO:0000256" key="1">
    <source>
        <dbReference type="SAM" id="MobiDB-lite"/>
    </source>
</evidence>